<gene>
    <name evidence="1" type="ORF">LEP1GSC043_2091</name>
</gene>
<evidence type="ECO:0000313" key="2">
    <source>
        <dbReference type="Proteomes" id="UP000012249"/>
    </source>
</evidence>
<comment type="caution">
    <text evidence="1">The sequence shown here is derived from an EMBL/GenBank/DDBJ whole genome shotgun (WGS) entry which is preliminary data.</text>
</comment>
<dbReference type="EMBL" id="AHMI02000206">
    <property type="protein sequence ID" value="EMY13981.1"/>
    <property type="molecule type" value="Genomic_DNA"/>
</dbReference>
<evidence type="ECO:0000313" key="1">
    <source>
        <dbReference type="EMBL" id="EMY13981.1"/>
    </source>
</evidence>
<dbReference type="AlphaFoldDB" id="N1U741"/>
<protein>
    <submittedName>
        <fullName evidence="1">Uncharacterized protein</fullName>
    </submittedName>
</protein>
<sequence>MLFSKPPIRSSENLALAQNLKRSQLRSFPNFVIKDVNSI</sequence>
<dbReference type="Proteomes" id="UP000012249">
    <property type="component" value="Unassembled WGS sequence"/>
</dbReference>
<name>N1U741_9LEPT</name>
<accession>N1U741</accession>
<organism evidence="1 2">
    <name type="scientific">Leptospira weilii str. Ecochallenge</name>
    <dbReference type="NCBI Taxonomy" id="1049986"/>
    <lineage>
        <taxon>Bacteria</taxon>
        <taxon>Pseudomonadati</taxon>
        <taxon>Spirochaetota</taxon>
        <taxon>Spirochaetia</taxon>
        <taxon>Leptospirales</taxon>
        <taxon>Leptospiraceae</taxon>
        <taxon>Leptospira</taxon>
    </lineage>
</organism>
<proteinExistence type="predicted"/>
<reference evidence="1 2" key="1">
    <citation type="submission" date="2013-02" db="EMBL/GenBank/DDBJ databases">
        <authorList>
            <person name="Harkins D.M."/>
            <person name="Durkin A.S."/>
            <person name="Brinkac L.M."/>
            <person name="Haft D.H."/>
            <person name="Selengut J.D."/>
            <person name="Sanka R."/>
            <person name="DePew J."/>
            <person name="Purushe J."/>
            <person name="Haake D.A."/>
            <person name="Matsunaga J."/>
            <person name="Vinetz J.M."/>
            <person name="Sutton G.G."/>
            <person name="Nierman W.C."/>
            <person name="Fouts D.E."/>
        </authorList>
    </citation>
    <scope>NUCLEOTIDE SEQUENCE [LARGE SCALE GENOMIC DNA]</scope>
    <source>
        <strain evidence="1 2">Ecochallenge</strain>
    </source>
</reference>